<dbReference type="InterPro" id="IPR036259">
    <property type="entry name" value="MFS_trans_sf"/>
</dbReference>
<organism evidence="10 11">
    <name type="scientific">Curvibacter cyanobacteriorum</name>
    <dbReference type="NCBI Taxonomy" id="3026422"/>
    <lineage>
        <taxon>Bacteria</taxon>
        <taxon>Pseudomonadati</taxon>
        <taxon>Pseudomonadota</taxon>
        <taxon>Betaproteobacteria</taxon>
        <taxon>Burkholderiales</taxon>
        <taxon>Comamonadaceae</taxon>
        <taxon>Curvibacter</taxon>
    </lineage>
</organism>
<feature type="transmembrane region" description="Helical" evidence="8">
    <location>
        <begin position="290"/>
        <end position="308"/>
    </location>
</feature>
<feature type="transmembrane region" description="Helical" evidence="8">
    <location>
        <begin position="82"/>
        <end position="101"/>
    </location>
</feature>
<dbReference type="EMBL" id="JAQSIP010000003">
    <property type="protein sequence ID" value="MDD0838394.1"/>
    <property type="molecule type" value="Genomic_DNA"/>
</dbReference>
<dbReference type="Pfam" id="PF07690">
    <property type="entry name" value="MFS_1"/>
    <property type="match status" value="1"/>
</dbReference>
<feature type="transmembrane region" description="Helical" evidence="8">
    <location>
        <begin position="376"/>
        <end position="396"/>
    </location>
</feature>
<feature type="transmembrane region" description="Helical" evidence="8">
    <location>
        <begin position="350"/>
        <end position="370"/>
    </location>
</feature>
<evidence type="ECO:0000259" key="9">
    <source>
        <dbReference type="PROSITE" id="PS50850"/>
    </source>
</evidence>
<evidence type="ECO:0000256" key="5">
    <source>
        <dbReference type="ARBA" id="ARBA00022692"/>
    </source>
</evidence>
<evidence type="ECO:0000313" key="10">
    <source>
        <dbReference type="EMBL" id="MDD0838394.1"/>
    </source>
</evidence>
<feature type="transmembrane region" description="Helical" evidence="8">
    <location>
        <begin position="220"/>
        <end position="244"/>
    </location>
</feature>
<proteinExistence type="inferred from homology"/>
<comment type="caution">
    <text evidence="10">The sequence shown here is derived from an EMBL/GenBank/DDBJ whole genome shotgun (WGS) entry which is preliminary data.</text>
</comment>
<comment type="subcellular location">
    <subcellularLocation>
        <location evidence="8">Cell inner membrane</location>
        <topology evidence="8">Multi-pass membrane protein</topology>
    </subcellularLocation>
    <subcellularLocation>
        <location evidence="1">Cell membrane</location>
        <topology evidence="1">Multi-pass membrane protein</topology>
    </subcellularLocation>
</comment>
<dbReference type="PANTHER" id="PTHR23502:SF132">
    <property type="entry name" value="POLYAMINE TRANSPORTER 2-RELATED"/>
    <property type="match status" value="1"/>
</dbReference>
<evidence type="ECO:0000256" key="2">
    <source>
        <dbReference type="ARBA" id="ARBA00006236"/>
    </source>
</evidence>
<dbReference type="Gene3D" id="1.20.1720.10">
    <property type="entry name" value="Multidrug resistance protein D"/>
    <property type="match status" value="1"/>
</dbReference>
<feature type="domain" description="Major facilitator superfamily (MFS) profile" evidence="9">
    <location>
        <begin position="16"/>
        <end position="399"/>
    </location>
</feature>
<keyword evidence="3 8" id="KW-0813">Transport</keyword>
<feature type="transmembrane region" description="Helical" evidence="8">
    <location>
        <begin position="140"/>
        <end position="164"/>
    </location>
</feature>
<keyword evidence="5 8" id="KW-0812">Transmembrane</keyword>
<keyword evidence="6 8" id="KW-1133">Transmembrane helix</keyword>
<gene>
    <name evidence="10" type="ORF">PSQ40_07405</name>
</gene>
<dbReference type="CDD" id="cd17320">
    <property type="entry name" value="MFS_MdfA_MDR_like"/>
    <property type="match status" value="1"/>
</dbReference>
<feature type="transmembrane region" description="Helical" evidence="8">
    <location>
        <begin position="314"/>
        <end position="338"/>
    </location>
</feature>
<reference evidence="10 11" key="1">
    <citation type="submission" date="2023-02" db="EMBL/GenBank/DDBJ databases">
        <title>Bacterial whole genomic sequence of Curvibacter sp. HBC61.</title>
        <authorList>
            <person name="Le V."/>
            <person name="Ko S.-R."/>
            <person name="Ahn C.-Y."/>
            <person name="Oh H.-M."/>
        </authorList>
    </citation>
    <scope>NUCLEOTIDE SEQUENCE [LARGE SCALE GENOMIC DNA]</scope>
    <source>
        <strain evidence="10 11">HBC61</strain>
    </source>
</reference>
<accession>A0ABT5MWH0</accession>
<feature type="transmembrane region" description="Helical" evidence="8">
    <location>
        <begin position="107"/>
        <end position="128"/>
    </location>
</feature>
<keyword evidence="4" id="KW-1003">Cell membrane</keyword>
<keyword evidence="8" id="KW-0997">Cell inner membrane</keyword>
<sequence length="410" mass="44525">MHPHAQTLWTAPRWALAILLAVLGMLGPFSIDTYIPAFTGIARALGATPVEMQQTLSAYLFGFAFMNLFHGALADSFGRRPVVLWGIAVFTLASAGCALSQSIGQLVFFRALQGLSTGAGTVVSRAVIRDLFEPAEAQRMMSQVTIFFGVAPAIAPIIGGWLFVHLDWHSIFWFLTAVGVLLWTANFRLLPETLHPSERQPFQVRNLMAGYLQLGASPRFLLLALASGVPFNGMFLYVLSAPAFLGDHLHLAPTQFFWFFILTISGIMAGAWCSGRLAGRIAPKRQIRHGFVIMLSVSVLNLVANALFPAQAWWALPPIAVFAFGWALMVPVVTLLALDIHPERRGMASSMQAFIGSAANGLVAGVIAPLVMESTLLLALTSLLMMSLGLVAWIWLHHRWPEIGQHASGG</sequence>
<evidence type="ECO:0000256" key="1">
    <source>
        <dbReference type="ARBA" id="ARBA00004651"/>
    </source>
</evidence>
<name>A0ABT5MWH0_9BURK</name>
<protein>
    <recommendedName>
        <fullName evidence="8">Bcr/CflA family efflux transporter</fullName>
    </recommendedName>
</protein>
<dbReference type="NCBIfam" id="TIGR00710">
    <property type="entry name" value="efflux_Bcr_CflA"/>
    <property type="match status" value="1"/>
</dbReference>
<keyword evidence="11" id="KW-1185">Reference proteome</keyword>
<evidence type="ECO:0000256" key="7">
    <source>
        <dbReference type="ARBA" id="ARBA00023136"/>
    </source>
</evidence>
<evidence type="ECO:0000256" key="8">
    <source>
        <dbReference type="RuleBase" id="RU365088"/>
    </source>
</evidence>
<comment type="caution">
    <text evidence="8">Lacks conserved residue(s) required for the propagation of feature annotation.</text>
</comment>
<dbReference type="PROSITE" id="PS50850">
    <property type="entry name" value="MFS"/>
    <property type="match status" value="1"/>
</dbReference>
<dbReference type="PANTHER" id="PTHR23502">
    <property type="entry name" value="MAJOR FACILITATOR SUPERFAMILY"/>
    <property type="match status" value="1"/>
</dbReference>
<dbReference type="InterPro" id="IPR020846">
    <property type="entry name" value="MFS_dom"/>
</dbReference>
<dbReference type="InterPro" id="IPR011701">
    <property type="entry name" value="MFS"/>
</dbReference>
<evidence type="ECO:0000313" key="11">
    <source>
        <dbReference type="Proteomes" id="UP001528673"/>
    </source>
</evidence>
<comment type="similarity">
    <text evidence="2 8">Belongs to the major facilitator superfamily. Bcr/CmlA family.</text>
</comment>
<keyword evidence="7 8" id="KW-0472">Membrane</keyword>
<dbReference type="Proteomes" id="UP001528673">
    <property type="component" value="Unassembled WGS sequence"/>
</dbReference>
<feature type="transmembrane region" description="Helical" evidence="8">
    <location>
        <begin position="54"/>
        <end position="73"/>
    </location>
</feature>
<evidence type="ECO:0000256" key="4">
    <source>
        <dbReference type="ARBA" id="ARBA00022475"/>
    </source>
</evidence>
<evidence type="ECO:0000256" key="3">
    <source>
        <dbReference type="ARBA" id="ARBA00022448"/>
    </source>
</evidence>
<feature type="transmembrane region" description="Helical" evidence="8">
    <location>
        <begin position="256"/>
        <end position="278"/>
    </location>
</feature>
<evidence type="ECO:0000256" key="6">
    <source>
        <dbReference type="ARBA" id="ARBA00022989"/>
    </source>
</evidence>
<dbReference type="InterPro" id="IPR004812">
    <property type="entry name" value="Efflux_drug-R_Bcr/CmlA"/>
</dbReference>
<dbReference type="RefSeq" id="WP_273950193.1">
    <property type="nucleotide sequence ID" value="NZ_JAQSIP010000003.1"/>
</dbReference>
<feature type="transmembrane region" description="Helical" evidence="8">
    <location>
        <begin position="170"/>
        <end position="190"/>
    </location>
</feature>
<dbReference type="SUPFAM" id="SSF103473">
    <property type="entry name" value="MFS general substrate transporter"/>
    <property type="match status" value="1"/>
</dbReference>